<feature type="region of interest" description="Disordered" evidence="1">
    <location>
        <begin position="206"/>
        <end position="233"/>
    </location>
</feature>
<feature type="compositionally biased region" description="Low complexity" evidence="1">
    <location>
        <begin position="428"/>
        <end position="461"/>
    </location>
</feature>
<proteinExistence type="predicted"/>
<evidence type="ECO:0000256" key="1">
    <source>
        <dbReference type="SAM" id="MobiDB-lite"/>
    </source>
</evidence>
<accession>A0A835T538</accession>
<dbReference type="Proteomes" id="UP000650467">
    <property type="component" value="Unassembled WGS sequence"/>
</dbReference>
<dbReference type="EMBL" id="JAEHOC010000023">
    <property type="protein sequence ID" value="KAG2431751.1"/>
    <property type="molecule type" value="Genomic_DNA"/>
</dbReference>
<feature type="compositionally biased region" description="Acidic residues" evidence="1">
    <location>
        <begin position="90"/>
        <end position="102"/>
    </location>
</feature>
<feature type="region of interest" description="Disordered" evidence="1">
    <location>
        <begin position="248"/>
        <end position="272"/>
    </location>
</feature>
<protein>
    <submittedName>
        <fullName evidence="2">Uncharacterized protein</fullName>
    </submittedName>
</protein>
<sequence>MADAHEPVSKPEAKPAVDAKQHDDVYEAVFALVGGKQKTETYEDLAKVLPAIKDADPAELKELAARKALQEMFKPKADPLRLEYERAAAEDDDDDLSTEDGTEWLQSKGLAGGDDEELDENGIPVVKLTRASSSFILDGPGDVKVDNFTPEGEDVEPGVAQAPPAASAPVALPPAPAAATPASSSSGAGAAGSSYVPSIIARAAATATSATTNTSSSNSNVAGAKAAAAPAAMGPVVTLEDELKALRAARSAAPQQSGAGAGGGSSSSGAAPADWRVSDVAVDDEDAPEIIIEPAGAPGGSRRSIQLYSASNAAIGDAAVAPGAGTAGPPGGAAAGSGSAAAASAPGAAEAEEPSCLPGECQDTTREDAVWQAMHGGVEGRALLEHMGLGGGEDGAGGEAGSGDESAGEGEAAAGARPHANGNGGLANGHAQADGGDGAASSSSSGDEAQAASGSGAPGTAAVANAPAPAAAAGATSQPAAAPGGESAPAGGAGGTTAAAAAAVGAGAASAAPAQQQEQEQQLVLCAPAPRAGAGSAGASDSGPVFEEVEKFSLDPDFDYDNVVLTRREFPYTMLGAFGRAGAGAAGMPAPR</sequence>
<organism evidence="2 3">
    <name type="scientific">Chlamydomonas incerta</name>
    <dbReference type="NCBI Taxonomy" id="51695"/>
    <lineage>
        <taxon>Eukaryota</taxon>
        <taxon>Viridiplantae</taxon>
        <taxon>Chlorophyta</taxon>
        <taxon>core chlorophytes</taxon>
        <taxon>Chlorophyceae</taxon>
        <taxon>CS clade</taxon>
        <taxon>Chlamydomonadales</taxon>
        <taxon>Chlamydomonadaceae</taxon>
        <taxon>Chlamydomonas</taxon>
    </lineage>
</organism>
<feature type="region of interest" description="Disordered" evidence="1">
    <location>
        <begin position="387"/>
        <end position="461"/>
    </location>
</feature>
<comment type="caution">
    <text evidence="2">The sequence shown here is derived from an EMBL/GenBank/DDBJ whole genome shotgun (WGS) entry which is preliminary data.</text>
</comment>
<feature type="region of interest" description="Disordered" evidence="1">
    <location>
        <begin position="1"/>
        <end position="21"/>
    </location>
</feature>
<keyword evidence="3" id="KW-1185">Reference proteome</keyword>
<feature type="compositionally biased region" description="Low complexity" evidence="1">
    <location>
        <begin position="248"/>
        <end position="258"/>
    </location>
</feature>
<feature type="compositionally biased region" description="Gly residues" evidence="1">
    <location>
        <begin position="388"/>
        <end position="401"/>
    </location>
</feature>
<evidence type="ECO:0000313" key="2">
    <source>
        <dbReference type="EMBL" id="KAG2431751.1"/>
    </source>
</evidence>
<feature type="region of interest" description="Disordered" evidence="1">
    <location>
        <begin position="137"/>
        <end position="192"/>
    </location>
</feature>
<feature type="compositionally biased region" description="Low complexity" evidence="1">
    <location>
        <begin position="336"/>
        <end position="349"/>
    </location>
</feature>
<feature type="region of interest" description="Disordered" evidence="1">
    <location>
        <begin position="87"/>
        <end position="119"/>
    </location>
</feature>
<feature type="compositionally biased region" description="Low complexity" evidence="1">
    <location>
        <begin position="206"/>
        <end position="232"/>
    </location>
</feature>
<feature type="region of interest" description="Disordered" evidence="1">
    <location>
        <begin position="327"/>
        <end position="362"/>
    </location>
</feature>
<feature type="compositionally biased region" description="Low complexity" evidence="1">
    <location>
        <begin position="177"/>
        <end position="192"/>
    </location>
</feature>
<evidence type="ECO:0000313" key="3">
    <source>
        <dbReference type="Proteomes" id="UP000650467"/>
    </source>
</evidence>
<reference evidence="2" key="1">
    <citation type="journal article" date="2020" name="bioRxiv">
        <title>Comparative genomics of Chlamydomonas.</title>
        <authorList>
            <person name="Craig R.J."/>
            <person name="Hasan A.R."/>
            <person name="Ness R.W."/>
            <person name="Keightley P.D."/>
        </authorList>
    </citation>
    <scope>NUCLEOTIDE SEQUENCE</scope>
    <source>
        <strain evidence="2">SAG 7.73</strain>
    </source>
</reference>
<dbReference type="AlphaFoldDB" id="A0A835T538"/>
<name>A0A835T538_CHLIN</name>
<gene>
    <name evidence="2" type="ORF">HXX76_009247</name>
</gene>
<feature type="compositionally biased region" description="Low complexity" evidence="1">
    <location>
        <begin position="403"/>
        <end position="416"/>
    </location>
</feature>
<feature type="region of interest" description="Disordered" evidence="1">
    <location>
        <begin position="474"/>
        <end position="495"/>
    </location>
</feature>
<feature type="compositionally biased region" description="Low complexity" evidence="1">
    <location>
        <begin position="157"/>
        <end position="170"/>
    </location>
</feature>
<dbReference type="OrthoDB" id="551172at2759"/>